<feature type="transmembrane region" description="Helical" evidence="1">
    <location>
        <begin position="15"/>
        <end position="34"/>
    </location>
</feature>
<feature type="transmembrane region" description="Helical" evidence="1">
    <location>
        <begin position="67"/>
        <end position="85"/>
    </location>
</feature>
<keyword evidence="1" id="KW-0472">Membrane</keyword>
<dbReference type="Pfam" id="PF14110">
    <property type="entry name" value="DUF4282"/>
    <property type="match status" value="1"/>
</dbReference>
<evidence type="ECO:0008006" key="3">
    <source>
        <dbReference type="Google" id="ProtNLM"/>
    </source>
</evidence>
<dbReference type="EMBL" id="FPHB01000011">
    <property type="protein sequence ID" value="SFV50540.1"/>
    <property type="molecule type" value="Genomic_DNA"/>
</dbReference>
<sequence length="109" mass="13330">MWDFLSFNTFITRDVLIFFYYITAVGIPIALFLFKDYMLKHFSLVKRGYMMLQKFYDSLPTNQKRRYWSVLILLFLCAELCWRMIFEAMIGYFDMHDYLHMILETNDGK</sequence>
<keyword evidence="1" id="KW-1133">Transmembrane helix</keyword>
<keyword evidence="1" id="KW-0812">Transmembrane</keyword>
<evidence type="ECO:0000313" key="2">
    <source>
        <dbReference type="EMBL" id="SFV50540.1"/>
    </source>
</evidence>
<name>A0A1W1BAE8_9ZZZZ</name>
<evidence type="ECO:0000256" key="1">
    <source>
        <dbReference type="SAM" id="Phobius"/>
    </source>
</evidence>
<protein>
    <recommendedName>
        <fullName evidence="3">DUF4282 domain-containing protein</fullName>
    </recommendedName>
</protein>
<reference evidence="2" key="1">
    <citation type="submission" date="2016-10" db="EMBL/GenBank/DDBJ databases">
        <authorList>
            <person name="de Groot N.N."/>
        </authorList>
    </citation>
    <scope>NUCLEOTIDE SEQUENCE</scope>
</reference>
<organism evidence="2">
    <name type="scientific">hydrothermal vent metagenome</name>
    <dbReference type="NCBI Taxonomy" id="652676"/>
    <lineage>
        <taxon>unclassified sequences</taxon>
        <taxon>metagenomes</taxon>
        <taxon>ecological metagenomes</taxon>
    </lineage>
</organism>
<dbReference type="InterPro" id="IPR025557">
    <property type="entry name" value="DUF4282"/>
</dbReference>
<gene>
    <name evidence="2" type="ORF">MNB_SM-7-1116</name>
</gene>
<accession>A0A1W1BAE8</accession>
<proteinExistence type="predicted"/>
<dbReference type="AlphaFoldDB" id="A0A1W1BAE8"/>